<dbReference type="PANTHER" id="PTHR37953:SF1">
    <property type="entry name" value="UPF0127 PROTEIN MJ1496"/>
    <property type="match status" value="1"/>
</dbReference>
<dbReference type="Gene3D" id="2.60.120.1140">
    <property type="entry name" value="Protein of unknown function DUF192"/>
    <property type="match status" value="1"/>
</dbReference>
<keyword evidence="1" id="KW-1133">Transmembrane helix</keyword>
<protein>
    <recommendedName>
        <fullName evidence="4">DUF192 domain-containing protein</fullName>
    </recommendedName>
</protein>
<keyword evidence="3" id="KW-1185">Reference proteome</keyword>
<feature type="transmembrane region" description="Helical" evidence="1">
    <location>
        <begin position="9"/>
        <end position="30"/>
    </location>
</feature>
<evidence type="ECO:0000313" key="2">
    <source>
        <dbReference type="EMBL" id="SHO47472.1"/>
    </source>
</evidence>
<keyword evidence="1" id="KW-0472">Membrane</keyword>
<reference evidence="3" key="1">
    <citation type="submission" date="2016-12" db="EMBL/GenBank/DDBJ databases">
        <authorList>
            <person name="Herbold C."/>
        </authorList>
    </citation>
    <scope>NUCLEOTIDE SEQUENCE [LARGE SCALE GENOMIC DNA]</scope>
</reference>
<proteinExistence type="predicted"/>
<name>A0A2H1EIU4_9ARCH</name>
<gene>
    <name evidence="2" type="ORF">NSIN_40104</name>
</gene>
<keyword evidence="1" id="KW-0812">Transmembrane</keyword>
<evidence type="ECO:0000313" key="3">
    <source>
        <dbReference type="Proteomes" id="UP000232412"/>
    </source>
</evidence>
<dbReference type="PANTHER" id="PTHR37953">
    <property type="entry name" value="UPF0127 PROTEIN MJ1496"/>
    <property type="match status" value="1"/>
</dbReference>
<dbReference type="Pfam" id="PF02643">
    <property type="entry name" value="DUF192"/>
    <property type="match status" value="1"/>
</dbReference>
<organism evidence="2 3">
    <name type="scientific">Nitrosotalea sinensis</name>
    <dbReference type="NCBI Taxonomy" id="1499975"/>
    <lineage>
        <taxon>Archaea</taxon>
        <taxon>Nitrososphaerota</taxon>
        <taxon>Nitrososphaeria</taxon>
        <taxon>Nitrosotaleales</taxon>
        <taxon>Nitrosotaleaceae</taxon>
        <taxon>Nitrosotalea</taxon>
    </lineage>
</organism>
<accession>A0A2H1EIU4</accession>
<dbReference type="InterPro" id="IPR003795">
    <property type="entry name" value="DUF192"/>
</dbReference>
<dbReference type="InterPro" id="IPR038695">
    <property type="entry name" value="Saro_0823-like_sf"/>
</dbReference>
<dbReference type="EMBL" id="FRFC01000005">
    <property type="protein sequence ID" value="SHO47472.1"/>
    <property type="molecule type" value="Genomic_DNA"/>
</dbReference>
<dbReference type="AlphaFoldDB" id="A0A2H1EIU4"/>
<evidence type="ECO:0008006" key="4">
    <source>
        <dbReference type="Google" id="ProtNLM"/>
    </source>
</evidence>
<dbReference type="Proteomes" id="UP000232412">
    <property type="component" value="Unassembled WGS sequence"/>
</dbReference>
<evidence type="ECO:0000256" key="1">
    <source>
        <dbReference type="SAM" id="Phobius"/>
    </source>
</evidence>
<sequence>MNVATRAQVLIPIAIAAVIIGIVGIITIPADSKLAEVKFPRGTIKLDGKILDVQIAETDAQKVRGLMFQNQLPDDQGMIFVFNQEQIVPIWMLNMQFPLDIIWFDTNGNVVHIEKNVLPCKSALETATCTVQNADGKKAKYVLEVTGGFTDKFHITEGSKMQIISI</sequence>